<evidence type="ECO:0000259" key="5">
    <source>
        <dbReference type="Pfam" id="PF00891"/>
    </source>
</evidence>
<feature type="domain" description="O-methyltransferase dimerisation" evidence="6">
    <location>
        <begin position="19"/>
        <end position="98"/>
    </location>
</feature>
<evidence type="ECO:0000256" key="1">
    <source>
        <dbReference type="ARBA" id="ARBA00022603"/>
    </source>
</evidence>
<accession>A0A1V9G164</accession>
<dbReference type="PIRSF" id="PIRSF005739">
    <property type="entry name" value="O-mtase"/>
    <property type="match status" value="1"/>
</dbReference>
<gene>
    <name evidence="7" type="ORF">A3860_19925</name>
</gene>
<evidence type="ECO:0000256" key="3">
    <source>
        <dbReference type="ARBA" id="ARBA00022691"/>
    </source>
</evidence>
<dbReference type="InterPro" id="IPR016461">
    <property type="entry name" value="COMT-like"/>
</dbReference>
<dbReference type="PANTHER" id="PTHR43712">
    <property type="entry name" value="PUTATIVE (AFU_ORTHOLOGUE AFUA_4G14580)-RELATED"/>
    <property type="match status" value="1"/>
</dbReference>
<dbReference type="SUPFAM" id="SSF53335">
    <property type="entry name" value="S-adenosyl-L-methionine-dependent methyltransferases"/>
    <property type="match status" value="1"/>
</dbReference>
<dbReference type="Gene3D" id="3.40.50.150">
    <property type="entry name" value="Vaccinia Virus protein VP39"/>
    <property type="match status" value="1"/>
</dbReference>
<feature type="domain" description="O-methyltransferase C-terminal" evidence="5">
    <location>
        <begin position="120"/>
        <end position="329"/>
    </location>
</feature>
<name>A0A1V9G164_9BACT</name>
<reference evidence="7 8" key="1">
    <citation type="submission" date="2016-03" db="EMBL/GenBank/DDBJ databases">
        <title>Niastella vici sp. nov., isolated from farmland soil.</title>
        <authorList>
            <person name="Chen L."/>
            <person name="Wang D."/>
            <person name="Yang S."/>
            <person name="Wang G."/>
        </authorList>
    </citation>
    <scope>NUCLEOTIDE SEQUENCE [LARGE SCALE GENOMIC DNA]</scope>
    <source>
        <strain evidence="7 8">DJ57</strain>
    </source>
</reference>
<dbReference type="PROSITE" id="PS51683">
    <property type="entry name" value="SAM_OMT_II"/>
    <property type="match status" value="1"/>
</dbReference>
<evidence type="ECO:0000256" key="2">
    <source>
        <dbReference type="ARBA" id="ARBA00022679"/>
    </source>
</evidence>
<feature type="active site" description="Proton acceptor" evidence="4">
    <location>
        <position position="257"/>
    </location>
</feature>
<sequence>MLTETISGNTVLTPTRIMQTGFAFWSSKVLLSAVNFKLFTLLAHGSKTAEEIRTALDLQQRGLPDFLDALVALNFLYRHGNGSEAKYCNTLESDTYLDKNKATYVGGILEMANNRLFPVWSHLEEALQTGRPQNEGKNGAKPIFETMYSDEKRLEEFIAAMGGIQIGNFIEFARQFNFSGHYTHCDVGGAGANLSIQIALHNPAIQSISWDLPKVEAIAARNIQLNKLGDRVVARSGDFFTDEFPRADVITMGNILHDWDLEQKKLLIQKAYNALPAGGALVVIENVIDDERRENAFGLLMSLNMLVETYGGFDYTAADFTSWAKETGFTQVDIMHLTGPASALIAYK</sequence>
<evidence type="ECO:0000259" key="6">
    <source>
        <dbReference type="Pfam" id="PF08100"/>
    </source>
</evidence>
<dbReference type="RefSeq" id="WP_081146863.1">
    <property type="nucleotide sequence ID" value="NZ_LVYD01000042.1"/>
</dbReference>
<dbReference type="Pfam" id="PF08100">
    <property type="entry name" value="Dimerisation"/>
    <property type="match status" value="1"/>
</dbReference>
<dbReference type="CDD" id="cd02440">
    <property type="entry name" value="AdoMet_MTases"/>
    <property type="match status" value="1"/>
</dbReference>
<comment type="caution">
    <text evidence="7">The sequence shown here is derived from an EMBL/GenBank/DDBJ whole genome shotgun (WGS) entry which is preliminary data.</text>
</comment>
<keyword evidence="8" id="KW-1185">Reference proteome</keyword>
<dbReference type="InterPro" id="IPR012967">
    <property type="entry name" value="COMT_dimerisation"/>
</dbReference>
<dbReference type="InterPro" id="IPR029063">
    <property type="entry name" value="SAM-dependent_MTases_sf"/>
</dbReference>
<dbReference type="AlphaFoldDB" id="A0A1V9G164"/>
<dbReference type="STRING" id="1703345.A3860_19925"/>
<evidence type="ECO:0000256" key="4">
    <source>
        <dbReference type="PIRSR" id="PIRSR005739-1"/>
    </source>
</evidence>
<dbReference type="Proteomes" id="UP000192796">
    <property type="component" value="Unassembled WGS sequence"/>
</dbReference>
<dbReference type="GO" id="GO:0046983">
    <property type="term" value="F:protein dimerization activity"/>
    <property type="evidence" value="ECO:0007669"/>
    <property type="project" value="InterPro"/>
</dbReference>
<organism evidence="7 8">
    <name type="scientific">Niastella vici</name>
    <dbReference type="NCBI Taxonomy" id="1703345"/>
    <lineage>
        <taxon>Bacteria</taxon>
        <taxon>Pseudomonadati</taxon>
        <taxon>Bacteroidota</taxon>
        <taxon>Chitinophagia</taxon>
        <taxon>Chitinophagales</taxon>
        <taxon>Chitinophagaceae</taxon>
        <taxon>Niastella</taxon>
    </lineage>
</organism>
<keyword evidence="3" id="KW-0949">S-adenosyl-L-methionine</keyword>
<dbReference type="Gene3D" id="1.10.10.10">
    <property type="entry name" value="Winged helix-like DNA-binding domain superfamily/Winged helix DNA-binding domain"/>
    <property type="match status" value="1"/>
</dbReference>
<dbReference type="OrthoDB" id="9766840at2"/>
<dbReference type="EMBL" id="LVYD01000042">
    <property type="protein sequence ID" value="OQP64248.1"/>
    <property type="molecule type" value="Genomic_DNA"/>
</dbReference>
<evidence type="ECO:0000313" key="8">
    <source>
        <dbReference type="Proteomes" id="UP000192796"/>
    </source>
</evidence>
<dbReference type="InterPro" id="IPR001077">
    <property type="entry name" value="COMT_C"/>
</dbReference>
<dbReference type="InterPro" id="IPR036388">
    <property type="entry name" value="WH-like_DNA-bd_sf"/>
</dbReference>
<proteinExistence type="predicted"/>
<dbReference type="GO" id="GO:0032259">
    <property type="term" value="P:methylation"/>
    <property type="evidence" value="ECO:0007669"/>
    <property type="project" value="UniProtKB-KW"/>
</dbReference>
<dbReference type="SUPFAM" id="SSF46785">
    <property type="entry name" value="Winged helix' DNA-binding domain"/>
    <property type="match status" value="1"/>
</dbReference>
<evidence type="ECO:0000313" key="7">
    <source>
        <dbReference type="EMBL" id="OQP64248.1"/>
    </source>
</evidence>
<dbReference type="Pfam" id="PF00891">
    <property type="entry name" value="Methyltransf_2"/>
    <property type="match status" value="1"/>
</dbReference>
<dbReference type="GO" id="GO:0008171">
    <property type="term" value="F:O-methyltransferase activity"/>
    <property type="evidence" value="ECO:0007669"/>
    <property type="project" value="InterPro"/>
</dbReference>
<dbReference type="InterPro" id="IPR036390">
    <property type="entry name" value="WH_DNA-bd_sf"/>
</dbReference>
<keyword evidence="1 7" id="KW-0489">Methyltransferase</keyword>
<keyword evidence="2 7" id="KW-0808">Transferase</keyword>
<dbReference type="PANTHER" id="PTHR43712:SF2">
    <property type="entry name" value="O-METHYLTRANSFERASE CICE"/>
    <property type="match status" value="1"/>
</dbReference>
<protein>
    <submittedName>
        <fullName evidence="7">Methyltransferase</fullName>
    </submittedName>
</protein>